<organism evidence="2 3">
    <name type="scientific">Burkholderia mallei</name>
    <name type="common">Pseudomonas mallei</name>
    <dbReference type="NCBI Taxonomy" id="13373"/>
    <lineage>
        <taxon>Bacteria</taxon>
        <taxon>Pseudomonadati</taxon>
        <taxon>Pseudomonadota</taxon>
        <taxon>Betaproteobacteria</taxon>
        <taxon>Burkholderiales</taxon>
        <taxon>Burkholderiaceae</taxon>
        <taxon>Burkholderia</taxon>
        <taxon>pseudomallei group</taxon>
    </lineage>
</organism>
<sequence>MPGIRRSAPAPRHLRLTPTVFRCRATIDAALLSRPMANLAAVTVAAAAPRCSYGGNRRPQPNRPMKDGNRQAASGQADK</sequence>
<name>A0AAX1ZRV9_BURML</name>
<comment type="caution">
    <text evidence="2">The sequence shown here is derived from an EMBL/GenBank/DDBJ whole genome shotgun (WGS) entry which is preliminary data.</text>
</comment>
<dbReference type="AlphaFoldDB" id="A0AAX1ZRV9"/>
<evidence type="ECO:0000256" key="1">
    <source>
        <dbReference type="SAM" id="MobiDB-lite"/>
    </source>
</evidence>
<dbReference type="EMBL" id="RKJW01000002">
    <property type="protein sequence ID" value="RUN03937.1"/>
    <property type="molecule type" value="Genomic_DNA"/>
</dbReference>
<gene>
    <name evidence="2" type="ORF">EGT70_30065</name>
</gene>
<dbReference type="Proteomes" id="UP000269379">
    <property type="component" value="Chromosome 1"/>
</dbReference>
<feature type="region of interest" description="Disordered" evidence="1">
    <location>
        <begin position="51"/>
        <end position="79"/>
    </location>
</feature>
<proteinExistence type="predicted"/>
<dbReference type="RefSeq" id="WP_011832223.1">
    <property type="nucleotide sequence ID" value="NZ_CM012067.1"/>
</dbReference>
<reference evidence="3" key="1">
    <citation type="submission" date="2018-10" db="EMBL/GenBank/DDBJ databases">
        <title>FDA dAtabase for Regulatory Grade micrObial Sequences (FDA-ARGOS): Supporting development and validation of Infectious Disease Dx tests.</title>
        <authorList>
            <person name="Minogue T."/>
            <person name="Wolcott M."/>
            <person name="Wasieloski L."/>
            <person name="Aguilar W."/>
            <person name="Moore D."/>
            <person name="Jaissle J."/>
            <person name="Tallon L."/>
            <person name="Sadzewicz L."/>
            <person name="Zhao X."/>
            <person name="Vavikolanu K."/>
            <person name="Mehta A."/>
            <person name="Aluvathingal J."/>
            <person name="Nadendla S."/>
            <person name="Yan Y."/>
            <person name="Sichtig H."/>
        </authorList>
    </citation>
    <scope>NUCLEOTIDE SEQUENCE [LARGE SCALE GENOMIC DNA]</scope>
    <source>
        <strain evidence="3">FDAARGOS_588</strain>
    </source>
</reference>
<accession>A0AAX1ZRV9</accession>
<protein>
    <submittedName>
        <fullName evidence="2">Uncharacterized protein</fullName>
    </submittedName>
</protein>
<evidence type="ECO:0000313" key="2">
    <source>
        <dbReference type="EMBL" id="RUN03937.1"/>
    </source>
</evidence>
<evidence type="ECO:0000313" key="3">
    <source>
        <dbReference type="Proteomes" id="UP000269379"/>
    </source>
</evidence>